<dbReference type="PANTHER" id="PTHR34069">
    <property type="entry name" value="3-OXOACYL-[ACYL-CARRIER-PROTEIN] SYNTHASE 3"/>
    <property type="match status" value="1"/>
</dbReference>
<proteinExistence type="predicted"/>
<evidence type="ECO:0000259" key="4">
    <source>
        <dbReference type="Pfam" id="PF08545"/>
    </source>
</evidence>
<dbReference type="KEGG" id="daur:Daura_21090"/>
<evidence type="ECO:0000313" key="6">
    <source>
        <dbReference type="Proteomes" id="UP001058003"/>
    </source>
</evidence>
<dbReference type="GO" id="GO:0044550">
    <property type="term" value="P:secondary metabolite biosynthetic process"/>
    <property type="evidence" value="ECO:0007669"/>
    <property type="project" value="TreeGrafter"/>
</dbReference>
<keyword evidence="6" id="KW-1185">Reference proteome</keyword>
<keyword evidence="2" id="KW-0012">Acyltransferase</keyword>
<evidence type="ECO:0000313" key="5">
    <source>
        <dbReference type="EMBL" id="UWZ58451.1"/>
    </source>
</evidence>
<feature type="domain" description="Beta-ketoacyl-[acyl-carrier-protein] synthase III N-terminal" evidence="4">
    <location>
        <begin position="110"/>
        <end position="186"/>
    </location>
</feature>
<reference evidence="5" key="1">
    <citation type="submission" date="2021-04" db="EMBL/GenBank/DDBJ databases">
        <title>Dactylosporangium aurantiacum NRRL B-8018 full assembly.</title>
        <authorList>
            <person name="Hartkoorn R.C."/>
            <person name="Beaudoing E."/>
            <person name="Hot D."/>
        </authorList>
    </citation>
    <scope>NUCLEOTIDE SEQUENCE</scope>
    <source>
        <strain evidence="5">NRRL B-8018</strain>
    </source>
</reference>
<dbReference type="PANTHER" id="PTHR34069:SF2">
    <property type="entry name" value="BETA-KETOACYL-[ACYL-CARRIER-PROTEIN] SYNTHASE III"/>
    <property type="match status" value="1"/>
</dbReference>
<dbReference type="RefSeq" id="WP_033364675.1">
    <property type="nucleotide sequence ID" value="NZ_CP073767.1"/>
</dbReference>
<dbReference type="Gene3D" id="3.40.47.10">
    <property type="match status" value="2"/>
</dbReference>
<dbReference type="GO" id="GO:0004315">
    <property type="term" value="F:3-oxoacyl-[acyl-carrier-protein] synthase activity"/>
    <property type="evidence" value="ECO:0007669"/>
    <property type="project" value="InterPro"/>
</dbReference>
<dbReference type="GO" id="GO:0006633">
    <property type="term" value="P:fatty acid biosynthetic process"/>
    <property type="evidence" value="ECO:0007669"/>
    <property type="project" value="InterPro"/>
</dbReference>
<sequence length="352" mass="36209">MPEQPLFLAAAAAWLPPPTELAALAGGGADEFVTNGIVSVPVAGADDAPPQMAARAAQTALTRAAAQLRRDDVVLVLYANTYHQGQNSFWSPASYVQRSAGVSGAAAINVGQASNGGMAALDLAAGYLSARGSGAALITAADRFCEPGIVRWAADYGAVYGDGAAAVVLSTSGGFARVLSVHTSTDAELEQMHRGNTRFQPAPTGAPVDVRLSKVQFITDFGLDNLLHRLSTGMRAVVGAALARAGCDLADMAVVVLPNLNRKMLTDQYLEPLALDPDRTLVAWSSRVGHLGAADQLAGVAHLVEAGRVARGDRVLLVGTGSGLSWSAAVLEILDVPDWAEQTASPAPVPVG</sequence>
<dbReference type="Pfam" id="PF08541">
    <property type="entry name" value="ACP_syn_III_C"/>
    <property type="match status" value="1"/>
</dbReference>
<evidence type="ECO:0000256" key="1">
    <source>
        <dbReference type="ARBA" id="ARBA00022679"/>
    </source>
</evidence>
<dbReference type="Proteomes" id="UP001058003">
    <property type="component" value="Chromosome"/>
</dbReference>
<dbReference type="InterPro" id="IPR013751">
    <property type="entry name" value="ACP_syn_III_N"/>
</dbReference>
<dbReference type="SUPFAM" id="SSF53901">
    <property type="entry name" value="Thiolase-like"/>
    <property type="match status" value="1"/>
</dbReference>
<evidence type="ECO:0000259" key="3">
    <source>
        <dbReference type="Pfam" id="PF08541"/>
    </source>
</evidence>
<dbReference type="AlphaFoldDB" id="A0A9Q9MMR0"/>
<protein>
    <submittedName>
        <fullName evidence="5">Ketoacyl-ACP synthase III family protein</fullName>
    </submittedName>
</protein>
<accession>A0A9Q9MMR0</accession>
<dbReference type="EMBL" id="CP073767">
    <property type="protein sequence ID" value="UWZ58451.1"/>
    <property type="molecule type" value="Genomic_DNA"/>
</dbReference>
<organism evidence="5 6">
    <name type="scientific">Dactylosporangium aurantiacum</name>
    <dbReference type="NCBI Taxonomy" id="35754"/>
    <lineage>
        <taxon>Bacteria</taxon>
        <taxon>Bacillati</taxon>
        <taxon>Actinomycetota</taxon>
        <taxon>Actinomycetes</taxon>
        <taxon>Micromonosporales</taxon>
        <taxon>Micromonosporaceae</taxon>
        <taxon>Dactylosporangium</taxon>
    </lineage>
</organism>
<dbReference type="Pfam" id="PF08545">
    <property type="entry name" value="ACP_syn_III"/>
    <property type="match status" value="1"/>
</dbReference>
<dbReference type="InterPro" id="IPR013747">
    <property type="entry name" value="ACP_syn_III_C"/>
</dbReference>
<gene>
    <name evidence="5" type="ORF">Daura_21090</name>
</gene>
<evidence type="ECO:0000256" key="2">
    <source>
        <dbReference type="ARBA" id="ARBA00023315"/>
    </source>
</evidence>
<feature type="domain" description="Beta-ketoacyl-[acyl-carrier-protein] synthase III C-terminal" evidence="3">
    <location>
        <begin position="242"/>
        <end position="333"/>
    </location>
</feature>
<dbReference type="OrthoDB" id="2636646at2"/>
<name>A0A9Q9MMR0_9ACTN</name>
<dbReference type="CDD" id="cd00827">
    <property type="entry name" value="init_cond_enzymes"/>
    <property type="match status" value="1"/>
</dbReference>
<dbReference type="InterPro" id="IPR016039">
    <property type="entry name" value="Thiolase-like"/>
</dbReference>
<keyword evidence="1" id="KW-0808">Transferase</keyword>